<dbReference type="SMART" id="SM00336">
    <property type="entry name" value="BBOX"/>
    <property type="match status" value="2"/>
</dbReference>
<feature type="domain" description="B30.2/SPRY" evidence="11">
    <location>
        <begin position="427"/>
        <end position="616"/>
    </location>
</feature>
<dbReference type="PANTHER" id="PTHR25465:SF5">
    <property type="entry name" value="E3 UBIQUITIN_ISG15 LIGASE TRIM25-RELATED"/>
    <property type="match status" value="1"/>
</dbReference>
<dbReference type="PRINTS" id="PR01407">
    <property type="entry name" value="BUTYPHLNCDUF"/>
</dbReference>
<feature type="domain" description="RING-type" evidence="9">
    <location>
        <begin position="24"/>
        <end position="67"/>
    </location>
</feature>
<evidence type="ECO:0000256" key="7">
    <source>
        <dbReference type="SAM" id="Coils"/>
    </source>
</evidence>
<dbReference type="InterPro" id="IPR001841">
    <property type="entry name" value="Znf_RING"/>
</dbReference>
<keyword evidence="7" id="KW-0175">Coiled coil</keyword>
<dbReference type="Gene3D" id="3.30.40.10">
    <property type="entry name" value="Zinc/RING finger domain, C3HC4 (zinc finger)"/>
    <property type="match status" value="1"/>
</dbReference>
<keyword evidence="4" id="KW-0862">Zinc</keyword>
<organism evidence="12 13">
    <name type="scientific">Gambusia affinis</name>
    <name type="common">Western mosquitofish</name>
    <name type="synonym">Heterandria affinis</name>
    <dbReference type="NCBI Taxonomy" id="33528"/>
    <lineage>
        <taxon>Eukaryota</taxon>
        <taxon>Metazoa</taxon>
        <taxon>Chordata</taxon>
        <taxon>Craniata</taxon>
        <taxon>Vertebrata</taxon>
        <taxon>Euteleostomi</taxon>
        <taxon>Actinopterygii</taxon>
        <taxon>Neopterygii</taxon>
        <taxon>Teleostei</taxon>
        <taxon>Neoteleostei</taxon>
        <taxon>Acanthomorphata</taxon>
        <taxon>Ovalentaria</taxon>
        <taxon>Atherinomorphae</taxon>
        <taxon>Cyprinodontiformes</taxon>
        <taxon>Poeciliidae</taxon>
        <taxon>Poeciliinae</taxon>
        <taxon>Gambusia</taxon>
    </lineage>
</organism>
<dbReference type="SUPFAM" id="SSF49899">
    <property type="entry name" value="Concanavalin A-like lectins/glucanases"/>
    <property type="match status" value="1"/>
</dbReference>
<evidence type="ECO:0000259" key="11">
    <source>
        <dbReference type="PROSITE" id="PS50188"/>
    </source>
</evidence>
<keyword evidence="3 6" id="KW-0863">Zinc-finger</keyword>
<keyword evidence="8" id="KW-1133">Transmembrane helix</keyword>
<dbReference type="InterPro" id="IPR003877">
    <property type="entry name" value="SPRY_dom"/>
</dbReference>
<keyword evidence="2" id="KW-0479">Metal-binding</keyword>
<dbReference type="Gene3D" id="2.60.120.920">
    <property type="match status" value="1"/>
</dbReference>
<gene>
    <name evidence="12" type="ORF">CCH79_00015836</name>
</gene>
<keyword evidence="8" id="KW-0812">Transmembrane</keyword>
<dbReference type="InterPro" id="IPR043136">
    <property type="entry name" value="B30.2/SPRY_sf"/>
</dbReference>
<evidence type="ECO:0000256" key="1">
    <source>
        <dbReference type="ARBA" id="ARBA00022588"/>
    </source>
</evidence>
<dbReference type="CDD" id="cd19769">
    <property type="entry name" value="Bbox2_TRIM16-like"/>
    <property type="match status" value="1"/>
</dbReference>
<dbReference type="SUPFAM" id="SSF57845">
    <property type="entry name" value="B-box zinc-binding domain"/>
    <property type="match status" value="1"/>
</dbReference>
<comment type="caution">
    <text evidence="12">The sequence shown here is derived from an EMBL/GenBank/DDBJ whole genome shotgun (WGS) entry which is preliminary data.</text>
</comment>
<feature type="transmembrane region" description="Helical" evidence="8">
    <location>
        <begin position="419"/>
        <end position="441"/>
    </location>
</feature>
<dbReference type="GO" id="GO:0005737">
    <property type="term" value="C:cytoplasm"/>
    <property type="evidence" value="ECO:0007669"/>
    <property type="project" value="UniProtKB-ARBA"/>
</dbReference>
<evidence type="ECO:0000259" key="9">
    <source>
        <dbReference type="PROSITE" id="PS50089"/>
    </source>
</evidence>
<evidence type="ECO:0000313" key="12">
    <source>
        <dbReference type="EMBL" id="PWA19840.1"/>
    </source>
</evidence>
<keyword evidence="5" id="KW-0391">Immunity</keyword>
<dbReference type="EMBL" id="NHOQ01002060">
    <property type="protein sequence ID" value="PWA19840.1"/>
    <property type="molecule type" value="Genomic_DNA"/>
</dbReference>
<dbReference type="AlphaFoldDB" id="A0A315V9F6"/>
<evidence type="ECO:0000256" key="3">
    <source>
        <dbReference type="ARBA" id="ARBA00022771"/>
    </source>
</evidence>
<dbReference type="SMART" id="SM00589">
    <property type="entry name" value="PRY"/>
    <property type="match status" value="1"/>
</dbReference>
<sequence>MAGKEDDLQDSRYEVSLDRQQFCCSVCLGLLKEPVTVHCGHSYCRGCIESCWDRQGEGGEYSCPQCRETFHPRLVLKRNNMLAEVVERLRMSYPQPPPPSLTLAAPPDVACDFCSLGRNRATKSCLTCLASYCDEHAEPHYTVPVLQKHELISATVPVGDKVCAEHRKLLDLCCQTDGQLICTECTVDKHKGHKFVSVLELKETTKVKTNGVIKVSQFNSNGIQWEPSGFFQERLEKLRKQVQEKVQQREEELETIIQAEKNVKSSAQTSKAGCAEAFSELISSVQNRRSKLEQLIEAQERSALAQAGQLKQQLEKELGELRGRDAQLLRLSSSGDVVPLTQLNSISVAFQDFAPGVGPPRSFTDVTACVTELKAKADVLLKESWRKISTTVSYVDFSLPPAPNSREEFLRCKKSNYRYLSLMVTNIVIIITVVTLLLLCLADWRPLTLDDTSNYPNLILMDDNRILRPSPISSPSHPNRFIKFPQVLCKEALTEQCYWEVEWHARTLSAAVAYRNANRTSDESEFGRNDKSWALECSGDTLRFRHNDVNVKVAGSCSKKIGVFLDYQAGILSFYQASDQMLQIFEVRTTFTEPLHPGIGLDYKWYDTGVFGQLAKLN</sequence>
<evidence type="ECO:0000259" key="10">
    <source>
        <dbReference type="PROSITE" id="PS50119"/>
    </source>
</evidence>
<feature type="domain" description="B box-type" evidence="10">
    <location>
        <begin position="158"/>
        <end position="198"/>
    </location>
</feature>
<dbReference type="InterPro" id="IPR058030">
    <property type="entry name" value="TRIM8/14/16/25/29/45/65_CC"/>
</dbReference>
<evidence type="ECO:0000256" key="6">
    <source>
        <dbReference type="PROSITE-ProRule" id="PRU00024"/>
    </source>
</evidence>
<reference evidence="12 13" key="1">
    <citation type="journal article" date="2018" name="G3 (Bethesda)">
        <title>A High-Quality Reference Genome for the Invasive Mosquitofish Gambusia affinis Using a Chicago Library.</title>
        <authorList>
            <person name="Hoffberg S.L."/>
            <person name="Troendle N.J."/>
            <person name="Glenn T.C."/>
            <person name="Mahmud O."/>
            <person name="Louha S."/>
            <person name="Chalopin D."/>
            <person name="Bennetzen J.L."/>
            <person name="Mauricio R."/>
        </authorList>
    </citation>
    <scope>NUCLEOTIDE SEQUENCE [LARGE SCALE GENOMIC DNA]</scope>
    <source>
        <strain evidence="12">NE01/NJP1002.9</strain>
        <tissue evidence="12">Muscle</tissue>
    </source>
</reference>
<dbReference type="SMART" id="SM00449">
    <property type="entry name" value="SPRY"/>
    <property type="match status" value="1"/>
</dbReference>
<dbReference type="InterPro" id="IPR013320">
    <property type="entry name" value="ConA-like_dom_sf"/>
</dbReference>
<evidence type="ECO:0000313" key="13">
    <source>
        <dbReference type="Proteomes" id="UP000250572"/>
    </source>
</evidence>
<dbReference type="Gene3D" id="4.10.830.40">
    <property type="match status" value="1"/>
</dbReference>
<dbReference type="PANTHER" id="PTHR25465">
    <property type="entry name" value="B-BOX DOMAIN CONTAINING"/>
    <property type="match status" value="1"/>
</dbReference>
<evidence type="ECO:0000256" key="4">
    <source>
        <dbReference type="ARBA" id="ARBA00022833"/>
    </source>
</evidence>
<dbReference type="Proteomes" id="UP000250572">
    <property type="component" value="Unassembled WGS sequence"/>
</dbReference>
<dbReference type="Pfam" id="PF00643">
    <property type="entry name" value="zf-B_box"/>
    <property type="match status" value="1"/>
</dbReference>
<dbReference type="Gene3D" id="3.30.160.60">
    <property type="entry name" value="Classic Zinc Finger"/>
    <property type="match status" value="1"/>
</dbReference>
<dbReference type="PROSITE" id="PS00518">
    <property type="entry name" value="ZF_RING_1"/>
    <property type="match status" value="1"/>
</dbReference>
<dbReference type="InterPro" id="IPR006574">
    <property type="entry name" value="PRY"/>
</dbReference>
<dbReference type="STRING" id="33528.ENSGAFP00000008921"/>
<dbReference type="Pfam" id="PF00622">
    <property type="entry name" value="SPRY"/>
    <property type="match status" value="1"/>
</dbReference>
<dbReference type="Pfam" id="PF25600">
    <property type="entry name" value="TRIM_CC"/>
    <property type="match status" value="1"/>
</dbReference>
<evidence type="ECO:0000256" key="8">
    <source>
        <dbReference type="SAM" id="Phobius"/>
    </source>
</evidence>
<evidence type="ECO:0000256" key="2">
    <source>
        <dbReference type="ARBA" id="ARBA00022723"/>
    </source>
</evidence>
<dbReference type="InterPro" id="IPR051051">
    <property type="entry name" value="E3_ubiq-ligase_TRIM/RNF"/>
</dbReference>
<dbReference type="InterPro" id="IPR003879">
    <property type="entry name" value="Butyrophylin_SPRY"/>
</dbReference>
<feature type="coiled-coil region" evidence="7">
    <location>
        <begin position="232"/>
        <end position="331"/>
    </location>
</feature>
<dbReference type="Pfam" id="PF15227">
    <property type="entry name" value="zf-C3HC4_4"/>
    <property type="match status" value="1"/>
</dbReference>
<evidence type="ECO:0008006" key="14">
    <source>
        <dbReference type="Google" id="ProtNLM"/>
    </source>
</evidence>
<keyword evidence="8" id="KW-0472">Membrane</keyword>
<evidence type="ECO:0000256" key="5">
    <source>
        <dbReference type="ARBA" id="ARBA00022859"/>
    </source>
</evidence>
<dbReference type="SUPFAM" id="SSF57850">
    <property type="entry name" value="RING/U-box"/>
    <property type="match status" value="1"/>
</dbReference>
<dbReference type="PROSITE" id="PS50089">
    <property type="entry name" value="ZF_RING_2"/>
    <property type="match status" value="1"/>
</dbReference>
<proteinExistence type="predicted"/>
<dbReference type="InterPro" id="IPR013083">
    <property type="entry name" value="Znf_RING/FYVE/PHD"/>
</dbReference>
<dbReference type="InterPro" id="IPR000315">
    <property type="entry name" value="Znf_B-box"/>
</dbReference>
<name>A0A315V9F6_GAMAF</name>
<keyword evidence="1" id="KW-0399">Innate immunity</keyword>
<accession>A0A315V9F6</accession>
<keyword evidence="13" id="KW-1185">Reference proteome</keyword>
<dbReference type="PROSITE" id="PS50119">
    <property type="entry name" value="ZF_BBOX"/>
    <property type="match status" value="1"/>
</dbReference>
<dbReference type="InterPro" id="IPR001870">
    <property type="entry name" value="B30.2/SPRY"/>
</dbReference>
<dbReference type="SMART" id="SM00184">
    <property type="entry name" value="RING"/>
    <property type="match status" value="1"/>
</dbReference>
<protein>
    <recommendedName>
        <fullName evidence="14">RING-type E3 ubiquitin transferase</fullName>
    </recommendedName>
</protein>
<dbReference type="InterPro" id="IPR017907">
    <property type="entry name" value="Znf_RING_CS"/>
</dbReference>
<dbReference type="Pfam" id="PF13765">
    <property type="entry name" value="PRY"/>
    <property type="match status" value="1"/>
</dbReference>
<dbReference type="GO" id="GO:0045087">
    <property type="term" value="P:innate immune response"/>
    <property type="evidence" value="ECO:0007669"/>
    <property type="project" value="UniProtKB-KW"/>
</dbReference>
<dbReference type="PROSITE" id="PS50188">
    <property type="entry name" value="B302_SPRY"/>
    <property type="match status" value="1"/>
</dbReference>
<dbReference type="GO" id="GO:0008270">
    <property type="term" value="F:zinc ion binding"/>
    <property type="evidence" value="ECO:0007669"/>
    <property type="project" value="UniProtKB-KW"/>
</dbReference>